<keyword evidence="3" id="KW-1185">Reference proteome</keyword>
<dbReference type="AlphaFoldDB" id="A0A8J2L3A1"/>
<keyword evidence="1" id="KW-0472">Membrane</keyword>
<proteinExistence type="predicted"/>
<keyword evidence="1" id="KW-0812">Transmembrane</keyword>
<organism evidence="2 3">
    <name type="scientific">Allacma fusca</name>
    <dbReference type="NCBI Taxonomy" id="39272"/>
    <lineage>
        <taxon>Eukaryota</taxon>
        <taxon>Metazoa</taxon>
        <taxon>Ecdysozoa</taxon>
        <taxon>Arthropoda</taxon>
        <taxon>Hexapoda</taxon>
        <taxon>Collembola</taxon>
        <taxon>Symphypleona</taxon>
        <taxon>Sminthuridae</taxon>
        <taxon>Allacma</taxon>
    </lineage>
</organism>
<reference evidence="2" key="1">
    <citation type="submission" date="2021-06" db="EMBL/GenBank/DDBJ databases">
        <authorList>
            <person name="Hodson N. C."/>
            <person name="Mongue J. A."/>
            <person name="Jaron S. K."/>
        </authorList>
    </citation>
    <scope>NUCLEOTIDE SEQUENCE</scope>
</reference>
<feature type="transmembrane region" description="Helical" evidence="1">
    <location>
        <begin position="23"/>
        <end position="46"/>
    </location>
</feature>
<dbReference type="OrthoDB" id="10563066at2759"/>
<accession>A0A8J2L3A1</accession>
<evidence type="ECO:0000313" key="3">
    <source>
        <dbReference type="Proteomes" id="UP000708208"/>
    </source>
</evidence>
<evidence type="ECO:0000256" key="1">
    <source>
        <dbReference type="SAM" id="Phobius"/>
    </source>
</evidence>
<sequence length="69" mass="7841">MRCNPCCCCSAEAGIYVLLFFNLLYIAALVVFSVGFSAWSLSTVIYESADYDKHYLESSDHNFLRRNTT</sequence>
<evidence type="ECO:0000313" key="2">
    <source>
        <dbReference type="EMBL" id="CAG7786888.1"/>
    </source>
</evidence>
<comment type="caution">
    <text evidence="2">The sequence shown here is derived from an EMBL/GenBank/DDBJ whole genome shotgun (WGS) entry which is preliminary data.</text>
</comment>
<keyword evidence="1" id="KW-1133">Transmembrane helix</keyword>
<feature type="non-terminal residue" evidence="2">
    <location>
        <position position="1"/>
    </location>
</feature>
<gene>
    <name evidence="2" type="ORF">AFUS01_LOCUS25437</name>
</gene>
<name>A0A8J2L3A1_9HEXA</name>
<protein>
    <submittedName>
        <fullName evidence="2">Uncharacterized protein</fullName>
    </submittedName>
</protein>
<dbReference type="Proteomes" id="UP000708208">
    <property type="component" value="Unassembled WGS sequence"/>
</dbReference>
<dbReference type="EMBL" id="CAJVCH010328530">
    <property type="protein sequence ID" value="CAG7786888.1"/>
    <property type="molecule type" value="Genomic_DNA"/>
</dbReference>